<sequence length="41" mass="4368">MRHTTPGAPLVRITPDHPKVPADLGGRAQPAPVRADDFLVP</sequence>
<reference evidence="2 3" key="1">
    <citation type="submission" date="2024-12" db="EMBL/GenBank/DDBJ databases">
        <title>Forecasting of Potato common scab and diversities of Pathogenic streptomyces spp. in china.</title>
        <authorList>
            <person name="Handique U."/>
            <person name="Wu J."/>
        </authorList>
    </citation>
    <scope>NUCLEOTIDE SEQUENCE [LARGE SCALE GENOMIC DNA]</scope>
    <source>
        <strain evidence="2 3">ZRIMU1530</strain>
    </source>
</reference>
<dbReference type="EMBL" id="JBJVNI010000006">
    <property type="protein sequence ID" value="MFM9609467.1"/>
    <property type="molecule type" value="Genomic_DNA"/>
</dbReference>
<organism evidence="2 3">
    <name type="scientific">Streptomyces niveiscabiei</name>
    <dbReference type="NCBI Taxonomy" id="164115"/>
    <lineage>
        <taxon>Bacteria</taxon>
        <taxon>Bacillati</taxon>
        <taxon>Actinomycetota</taxon>
        <taxon>Actinomycetes</taxon>
        <taxon>Kitasatosporales</taxon>
        <taxon>Streptomycetaceae</taxon>
        <taxon>Streptomyces</taxon>
    </lineage>
</organism>
<gene>
    <name evidence="2" type="ORF">ACKI18_12190</name>
</gene>
<evidence type="ECO:0000313" key="3">
    <source>
        <dbReference type="Proteomes" id="UP001631957"/>
    </source>
</evidence>
<accession>A0ABW9HRH8</accession>
<comment type="caution">
    <text evidence="2">The sequence shown here is derived from an EMBL/GenBank/DDBJ whole genome shotgun (WGS) entry which is preliminary data.</text>
</comment>
<feature type="region of interest" description="Disordered" evidence="1">
    <location>
        <begin position="1"/>
        <end position="41"/>
    </location>
</feature>
<dbReference type="RefSeq" id="WP_276312126.1">
    <property type="nucleotide sequence ID" value="NZ_JBJVNI010000006.1"/>
</dbReference>
<proteinExistence type="predicted"/>
<dbReference type="Proteomes" id="UP001631957">
    <property type="component" value="Unassembled WGS sequence"/>
</dbReference>
<keyword evidence="3" id="KW-1185">Reference proteome</keyword>
<evidence type="ECO:0000256" key="1">
    <source>
        <dbReference type="SAM" id="MobiDB-lite"/>
    </source>
</evidence>
<name>A0ABW9HRH8_9ACTN</name>
<protein>
    <submittedName>
        <fullName evidence="2">Uncharacterized protein</fullName>
    </submittedName>
</protein>
<evidence type="ECO:0000313" key="2">
    <source>
        <dbReference type="EMBL" id="MFM9609467.1"/>
    </source>
</evidence>